<gene>
    <name evidence="1" type="ORF">RFULGI_LOCUS2297</name>
</gene>
<dbReference type="SUPFAM" id="SSF57850">
    <property type="entry name" value="RING/U-box"/>
    <property type="match status" value="1"/>
</dbReference>
<dbReference type="EMBL" id="CAJVPZ010001700">
    <property type="protein sequence ID" value="CAG8497908.1"/>
    <property type="molecule type" value="Genomic_DNA"/>
</dbReference>
<dbReference type="CDD" id="cd00162">
    <property type="entry name" value="RING_Ubox"/>
    <property type="match status" value="1"/>
</dbReference>
<keyword evidence="2" id="KW-1185">Reference proteome</keyword>
<accession>A0A9N8ZJK1</accession>
<comment type="caution">
    <text evidence="1">The sequence shown here is derived from an EMBL/GenBank/DDBJ whole genome shotgun (WGS) entry which is preliminary data.</text>
</comment>
<dbReference type="AlphaFoldDB" id="A0A9N8ZJK1"/>
<evidence type="ECO:0000313" key="2">
    <source>
        <dbReference type="Proteomes" id="UP000789396"/>
    </source>
</evidence>
<protein>
    <submittedName>
        <fullName evidence="1">16358_t:CDS:1</fullName>
    </submittedName>
</protein>
<name>A0A9N8ZJK1_9GLOM</name>
<dbReference type="Proteomes" id="UP000789396">
    <property type="component" value="Unassembled WGS sequence"/>
</dbReference>
<proteinExistence type="predicted"/>
<dbReference type="Gene3D" id="3.30.40.10">
    <property type="entry name" value="Zinc/RING finger domain, C3HC4 (zinc finger)"/>
    <property type="match status" value="1"/>
</dbReference>
<organism evidence="1 2">
    <name type="scientific">Racocetra fulgida</name>
    <dbReference type="NCBI Taxonomy" id="60492"/>
    <lineage>
        <taxon>Eukaryota</taxon>
        <taxon>Fungi</taxon>
        <taxon>Fungi incertae sedis</taxon>
        <taxon>Mucoromycota</taxon>
        <taxon>Glomeromycotina</taxon>
        <taxon>Glomeromycetes</taxon>
        <taxon>Diversisporales</taxon>
        <taxon>Gigasporaceae</taxon>
        <taxon>Racocetra</taxon>
    </lineage>
</organism>
<evidence type="ECO:0000313" key="1">
    <source>
        <dbReference type="EMBL" id="CAG8497908.1"/>
    </source>
</evidence>
<dbReference type="OrthoDB" id="2323433at2759"/>
<dbReference type="InterPro" id="IPR013083">
    <property type="entry name" value="Znf_RING/FYVE/PHD"/>
</dbReference>
<reference evidence="1" key="1">
    <citation type="submission" date="2021-06" db="EMBL/GenBank/DDBJ databases">
        <authorList>
            <person name="Kallberg Y."/>
            <person name="Tangrot J."/>
            <person name="Rosling A."/>
        </authorList>
    </citation>
    <scope>NUCLEOTIDE SEQUENCE</scope>
    <source>
        <strain evidence="1">IN212</strain>
    </source>
</reference>
<sequence length="584" mass="67283">MEEEYGNPGSSSSTSAGHNQCDYVDKSLSTNSAFIINKNITKTEEGHKANIDRAKELMKDLRDPSNLISFKYLVEDLEIEPSSAPLLKLLVDALLLLSDASLFDVKYYTRNTIPQLELHLRTLVTTLEVVFYSPTVLTRETLDKLYSNLDNFVDVHYRVTEMFNQDEFLQRFKESILTLISGASKIHSVTSGNIPTALDNSLINNTLPGIRNVLNFKYPIAYWYPEWRNLLLIHYSLKALARGSNFNILRFYNEAYILESLWQHAFNRGCEQQKHDDNLTILNNHKAFRELWTRKEPTALPNSLWFGVLDLAQNLSRQTVQPVNLALCYYLGLESLQKSQCYYIQFKSLELLISLSYQEPKWFKDIVQEEIEKFIEVLPVNSHLKFKNLIHDINQKLQLNNEFLEHFSIDYEKKSIIKNNMPDKTSNPLLKIVVENFTCKITGQITGDFLILSCCGNTVSRDAINKWESVSISENKLFKCPFCRSEIKMESIYSLAQNAMIKGLYKRLAQMKGEQISDDDLSLTINKMNVFEIHKSSKSLSSVLKKFPKILHPALNKATKAEQQKDYTTAIHLHIGNLNYILKL</sequence>